<organism evidence="2 3">
    <name type="scientific">Sphaerospermopsis aphanizomenoides LEGE 00250</name>
    <dbReference type="NCBI Taxonomy" id="2777972"/>
    <lineage>
        <taxon>Bacteria</taxon>
        <taxon>Bacillati</taxon>
        <taxon>Cyanobacteriota</taxon>
        <taxon>Cyanophyceae</taxon>
        <taxon>Nostocales</taxon>
        <taxon>Aphanizomenonaceae</taxon>
        <taxon>Sphaerospermopsis</taxon>
        <taxon>Sphaerospermopsis aphanizomenoides</taxon>
    </lineage>
</organism>
<dbReference type="InterPro" id="IPR012296">
    <property type="entry name" value="Nuclease_put_TT1808"/>
</dbReference>
<accession>A0ABR9VJ91</accession>
<feature type="domain" description="Putative restriction endonuclease" evidence="1">
    <location>
        <begin position="30"/>
        <end position="189"/>
    </location>
</feature>
<dbReference type="RefSeq" id="WP_193944014.1">
    <property type="nucleotide sequence ID" value="NZ_JADEWB010000186.1"/>
</dbReference>
<dbReference type="InterPro" id="IPR011335">
    <property type="entry name" value="Restrct_endonuc-II-like"/>
</dbReference>
<name>A0ABR9VJ91_9CYAN</name>
<dbReference type="EMBL" id="JADEWB010000186">
    <property type="protein sequence ID" value="MBE9238571.1"/>
    <property type="molecule type" value="Genomic_DNA"/>
</dbReference>
<sequence length="218" mass="24731">MVILAPTHSDTHTNSVILHNISWNTFETILLETGDTRNNRFTYNQGILEIMTPLMPHEHNKRLIEKLIDTLVEEFNLNVKSTGSLTCKREDLARGVEPDSSFYIQNEPIMRNKTSLDLTQDPPPDLVIEVDYASSSIDKLPIYLALGVPEVWRYDEPVMQIYSLADGKYIPGSSSPTFANLSLNTEVPQFLASSLEIGEMAMIRNFRSWIKTQISENV</sequence>
<protein>
    <submittedName>
        <fullName evidence="2">Uma2 family endonuclease</fullName>
    </submittedName>
</protein>
<evidence type="ECO:0000313" key="3">
    <source>
        <dbReference type="Proteomes" id="UP000606776"/>
    </source>
</evidence>
<keyword evidence="3" id="KW-1185">Reference proteome</keyword>
<evidence type="ECO:0000259" key="1">
    <source>
        <dbReference type="Pfam" id="PF05685"/>
    </source>
</evidence>
<dbReference type="InterPro" id="IPR008538">
    <property type="entry name" value="Uma2"/>
</dbReference>
<keyword evidence="2" id="KW-0378">Hydrolase</keyword>
<dbReference type="Proteomes" id="UP000606776">
    <property type="component" value="Unassembled WGS sequence"/>
</dbReference>
<dbReference type="Pfam" id="PF05685">
    <property type="entry name" value="Uma2"/>
    <property type="match status" value="1"/>
</dbReference>
<dbReference type="PANTHER" id="PTHR47152:SF1">
    <property type="entry name" value="SLL1186 PROTEIN"/>
    <property type="match status" value="1"/>
</dbReference>
<gene>
    <name evidence="2" type="ORF">IQ227_21740</name>
</gene>
<dbReference type="GO" id="GO:0004519">
    <property type="term" value="F:endonuclease activity"/>
    <property type="evidence" value="ECO:0007669"/>
    <property type="project" value="UniProtKB-KW"/>
</dbReference>
<keyword evidence="2" id="KW-0540">Nuclease</keyword>
<evidence type="ECO:0000313" key="2">
    <source>
        <dbReference type="EMBL" id="MBE9238571.1"/>
    </source>
</evidence>
<dbReference type="CDD" id="cd06260">
    <property type="entry name" value="DUF820-like"/>
    <property type="match status" value="1"/>
</dbReference>
<dbReference type="SUPFAM" id="SSF52980">
    <property type="entry name" value="Restriction endonuclease-like"/>
    <property type="match status" value="1"/>
</dbReference>
<dbReference type="Gene3D" id="3.90.1570.10">
    <property type="entry name" value="tt1808, chain A"/>
    <property type="match status" value="1"/>
</dbReference>
<keyword evidence="2" id="KW-0255">Endonuclease</keyword>
<proteinExistence type="predicted"/>
<dbReference type="PANTHER" id="PTHR47152">
    <property type="entry name" value="SLR2084 PROTEIN-RELATED"/>
    <property type="match status" value="1"/>
</dbReference>
<comment type="caution">
    <text evidence="2">The sequence shown here is derived from an EMBL/GenBank/DDBJ whole genome shotgun (WGS) entry which is preliminary data.</text>
</comment>
<reference evidence="2 3" key="1">
    <citation type="submission" date="2020-10" db="EMBL/GenBank/DDBJ databases">
        <authorList>
            <person name="Castelo-Branco R."/>
            <person name="Eusebio N."/>
            <person name="Adriana R."/>
            <person name="Vieira A."/>
            <person name="Brugerolle De Fraissinette N."/>
            <person name="Rezende De Castro R."/>
            <person name="Schneider M.P."/>
            <person name="Vasconcelos V."/>
            <person name="Leao P.N."/>
        </authorList>
    </citation>
    <scope>NUCLEOTIDE SEQUENCE [LARGE SCALE GENOMIC DNA]</scope>
    <source>
        <strain evidence="2 3">LEGE 00250</strain>
    </source>
</reference>